<evidence type="ECO:0000313" key="3">
    <source>
        <dbReference type="Proteomes" id="UP000654075"/>
    </source>
</evidence>
<comment type="caution">
    <text evidence="2">The sequence shown here is derived from an EMBL/GenBank/DDBJ whole genome shotgun (WGS) entry which is preliminary data.</text>
</comment>
<feature type="compositionally biased region" description="Basic and acidic residues" evidence="1">
    <location>
        <begin position="847"/>
        <end position="858"/>
    </location>
</feature>
<accession>A0A813GN75</accession>
<sequence length="1015" mass="110336">AVEWAAQAVDSEAFPNASQQQVTLPLRSRGASVPDAHRAPEGQAMGGELPLSSKESGSASKESLVLPVAKRVVTFAEPPRLQDALFATGGAFIEDSASLDRGASWMPTSFSAGPFIALSVAPTPTASVSGSTSRGHCCIIDMSSVRSADQSINNRLSRSRSHVAIAVGPTPLCSPVHPGHDSRDVGAGASRTIVSHEREPDDCTGRTLFDAGSPQGFGLGRGANRISEGLRSGPYYRAGLGGRGTSAWASFLVTGLGRAIRWASTMAKAKVGKEPLEPDVTIGRYSEEFEAAGGSLADIRKFAGELGTDYTFLGYDGSFGAKPQEQASLAFRYLLTEDDVPRYLKYWSLNDMSQPKDEVIVRVEEKAAGPGNAVYHMCTRAVTDCKEKWVADEQVSQAHVAKWQASCPYAMLCDRFSWSTGDEMLRGLVREQLEKRKKQAEDEKPPSAASKSRAAPASLSEGAGRSRSRRSDPPDPHKRHRRHRSKDVGAASGSRQSCEADASLLRAVEEDRSSVGSSHPDLDEVLRQRVTAFAGQKKRTGWRTEPVIIEEDVIAAVRMTILGHNRLEVVVASSRRNELLGHEDARKGIDGGGDIAVLTDRVGDERERRYLSRNGLKQMALLMGRRQGLTRPGGLTTAEVMDTVRIQAYLCQVFLNRHPPATLGERSHRELLTLAQAVDETLDGDLTLAGDTLMQRMKGIEFALSQGGWGAAKNLELIPESSGMLSREEQPILVTLRPLVVDEKEGGRGDWRKGAKRYEAEESWAASQAARRAGGRSAESDSVTAKKPQRSKPDRRRKRASCGDPDEGSDVEEEEAEGFQLEKKQDATAEAEGSARGGAKRIVFRSPSERARAEEKQRKWGQVVEENNPPWTKKGAGKAGGTRWLRKRQPRDGAEQRRWGVPPWLGPRVAESERFRHSLVLLGVVSELLEGNVFCEEEKQERCEEDADESGAGDCGTASGEKENGSTPTRLRDVLPLTIKSEVLTAVREGLACVEDSRASLRKKGGSHRATQRAQ</sequence>
<feature type="compositionally biased region" description="Basic and acidic residues" evidence="1">
    <location>
        <begin position="435"/>
        <end position="445"/>
    </location>
</feature>
<feature type="compositionally biased region" description="Basic residues" evidence="1">
    <location>
        <begin position="787"/>
        <end position="800"/>
    </location>
</feature>
<feature type="region of interest" description="Disordered" evidence="1">
    <location>
        <begin position="435"/>
        <end position="499"/>
    </location>
</feature>
<proteinExistence type="predicted"/>
<feature type="non-terminal residue" evidence="2">
    <location>
        <position position="1015"/>
    </location>
</feature>
<dbReference type="Proteomes" id="UP000654075">
    <property type="component" value="Unassembled WGS sequence"/>
</dbReference>
<gene>
    <name evidence="2" type="ORF">PGLA1383_LOCUS43373</name>
</gene>
<feature type="region of interest" description="Disordered" evidence="1">
    <location>
        <begin position="9"/>
        <end position="58"/>
    </location>
</feature>
<keyword evidence="3" id="KW-1185">Reference proteome</keyword>
<name>A0A813GN75_POLGL</name>
<feature type="compositionally biased region" description="Low complexity" evidence="1">
    <location>
        <begin position="446"/>
        <end position="460"/>
    </location>
</feature>
<protein>
    <submittedName>
        <fullName evidence="2">Uncharacterized protein</fullName>
    </submittedName>
</protein>
<dbReference type="EMBL" id="CAJNNV010028971">
    <property type="protein sequence ID" value="CAE8626444.1"/>
    <property type="molecule type" value="Genomic_DNA"/>
</dbReference>
<evidence type="ECO:0000313" key="2">
    <source>
        <dbReference type="EMBL" id="CAE8626444.1"/>
    </source>
</evidence>
<feature type="region of interest" description="Disordered" evidence="1">
    <location>
        <begin position="745"/>
        <end position="905"/>
    </location>
</feature>
<reference evidence="2" key="1">
    <citation type="submission" date="2021-02" db="EMBL/GenBank/DDBJ databases">
        <authorList>
            <person name="Dougan E. K."/>
            <person name="Rhodes N."/>
            <person name="Thang M."/>
            <person name="Chan C."/>
        </authorList>
    </citation>
    <scope>NUCLEOTIDE SEQUENCE</scope>
</reference>
<feature type="compositionally biased region" description="Acidic residues" evidence="1">
    <location>
        <begin position="804"/>
        <end position="817"/>
    </location>
</feature>
<organism evidence="2 3">
    <name type="scientific">Polarella glacialis</name>
    <name type="common">Dinoflagellate</name>
    <dbReference type="NCBI Taxonomy" id="89957"/>
    <lineage>
        <taxon>Eukaryota</taxon>
        <taxon>Sar</taxon>
        <taxon>Alveolata</taxon>
        <taxon>Dinophyceae</taxon>
        <taxon>Suessiales</taxon>
        <taxon>Suessiaceae</taxon>
        <taxon>Polarella</taxon>
    </lineage>
</organism>
<feature type="compositionally biased region" description="Basic and acidic residues" evidence="1">
    <location>
        <begin position="745"/>
        <end position="760"/>
    </location>
</feature>
<feature type="compositionally biased region" description="Low complexity" evidence="1">
    <location>
        <begin position="763"/>
        <end position="777"/>
    </location>
</feature>
<evidence type="ECO:0000256" key="1">
    <source>
        <dbReference type="SAM" id="MobiDB-lite"/>
    </source>
</evidence>
<feature type="region of interest" description="Disordered" evidence="1">
    <location>
        <begin position="940"/>
        <end position="973"/>
    </location>
</feature>
<dbReference type="AlphaFoldDB" id="A0A813GN75"/>